<protein>
    <submittedName>
        <fullName evidence="1">Uncharacterized protein</fullName>
    </submittedName>
</protein>
<evidence type="ECO:0000313" key="2">
    <source>
        <dbReference type="Proteomes" id="UP001283361"/>
    </source>
</evidence>
<name>A0AAE1CXC1_9GAST</name>
<accession>A0AAE1CXC1</accession>
<dbReference type="Proteomes" id="UP001283361">
    <property type="component" value="Unassembled WGS sequence"/>
</dbReference>
<comment type="caution">
    <text evidence="1">The sequence shown here is derived from an EMBL/GenBank/DDBJ whole genome shotgun (WGS) entry which is preliminary data.</text>
</comment>
<reference evidence="1" key="1">
    <citation type="journal article" date="2023" name="G3 (Bethesda)">
        <title>A reference genome for the long-term kleptoplast-retaining sea slug Elysia crispata morphotype clarki.</title>
        <authorList>
            <person name="Eastman K.E."/>
            <person name="Pendleton A.L."/>
            <person name="Shaikh M.A."/>
            <person name="Suttiyut T."/>
            <person name="Ogas R."/>
            <person name="Tomko P."/>
            <person name="Gavelis G."/>
            <person name="Widhalm J.R."/>
            <person name="Wisecaver J.H."/>
        </authorList>
    </citation>
    <scope>NUCLEOTIDE SEQUENCE</scope>
    <source>
        <strain evidence="1">ECLA1</strain>
    </source>
</reference>
<evidence type="ECO:0000313" key="1">
    <source>
        <dbReference type="EMBL" id="KAK3742826.1"/>
    </source>
</evidence>
<keyword evidence="2" id="KW-1185">Reference proteome</keyword>
<organism evidence="1 2">
    <name type="scientific">Elysia crispata</name>
    <name type="common">lettuce slug</name>
    <dbReference type="NCBI Taxonomy" id="231223"/>
    <lineage>
        <taxon>Eukaryota</taxon>
        <taxon>Metazoa</taxon>
        <taxon>Spiralia</taxon>
        <taxon>Lophotrochozoa</taxon>
        <taxon>Mollusca</taxon>
        <taxon>Gastropoda</taxon>
        <taxon>Heterobranchia</taxon>
        <taxon>Euthyneura</taxon>
        <taxon>Panpulmonata</taxon>
        <taxon>Sacoglossa</taxon>
        <taxon>Placobranchoidea</taxon>
        <taxon>Plakobranchidae</taxon>
        <taxon>Elysia</taxon>
    </lineage>
</organism>
<sequence>MSQSGSKSGSISLTVDQITEDFPWNTQWSSWKTLARHPCVSPGSDHCWVMLDVISESDPFDKIISGHIDPQRDPLSQGLVIATRCCHWV</sequence>
<gene>
    <name evidence="1" type="ORF">RRG08_064225</name>
</gene>
<dbReference type="AlphaFoldDB" id="A0AAE1CXC1"/>
<proteinExistence type="predicted"/>
<dbReference type="EMBL" id="JAWDGP010006339">
    <property type="protein sequence ID" value="KAK3742826.1"/>
    <property type="molecule type" value="Genomic_DNA"/>
</dbReference>